<feature type="compositionally biased region" description="Acidic residues" evidence="1">
    <location>
        <begin position="142"/>
        <end position="157"/>
    </location>
</feature>
<sequence>MQESHTPQTSPLSLPSSPPVIYQGSNLEMSSAGQKRSGEQMQDDFAAVDSSATVTGDTVDLSASQDKPSSSQVNKAGVVAPSTAAHSSAMLPPATPKTGMAPPPKIPPQSKQSAQKEQKVQPAPAAKPSWDAEAASMPTDQEQAESDTTIPDDEDSSGSETPGDPNDNIADFEWGDLERRYHKKMTDLDTNEHKIMGDFNALCSFFAVWAETSRTHEVDRSFKRLKTQTAFVQHQEHELQQKRDHYVKVVDAFRSALQLLGN</sequence>
<evidence type="ECO:0000313" key="3">
    <source>
        <dbReference type="Proteomes" id="UP000308549"/>
    </source>
</evidence>
<feature type="region of interest" description="Disordered" evidence="1">
    <location>
        <begin position="1"/>
        <end position="170"/>
    </location>
</feature>
<dbReference type="EMBL" id="NAJL01000093">
    <property type="protein sequence ID" value="TKA21919.1"/>
    <property type="molecule type" value="Genomic_DNA"/>
</dbReference>
<evidence type="ECO:0000256" key="1">
    <source>
        <dbReference type="SAM" id="MobiDB-lite"/>
    </source>
</evidence>
<dbReference type="Proteomes" id="UP000308549">
    <property type="component" value="Unassembled WGS sequence"/>
</dbReference>
<dbReference type="AlphaFoldDB" id="A0A4V5N372"/>
<feature type="compositionally biased region" description="Polar residues" evidence="1">
    <location>
        <begin position="50"/>
        <end position="74"/>
    </location>
</feature>
<protein>
    <submittedName>
        <fullName evidence="2">Uncharacterized protein</fullName>
    </submittedName>
</protein>
<proteinExistence type="predicted"/>
<keyword evidence="3" id="KW-1185">Reference proteome</keyword>
<dbReference type="OrthoDB" id="5335351at2759"/>
<feature type="compositionally biased region" description="Polar residues" evidence="1">
    <location>
        <begin position="23"/>
        <end position="34"/>
    </location>
</feature>
<name>A0A4V5N372_9PEZI</name>
<gene>
    <name evidence="2" type="ORF">B0A50_08567</name>
</gene>
<reference evidence="2 3" key="1">
    <citation type="submission" date="2017-03" db="EMBL/GenBank/DDBJ databases">
        <title>Genomes of endolithic fungi from Antarctica.</title>
        <authorList>
            <person name="Coleine C."/>
            <person name="Masonjones S."/>
            <person name="Stajich J.E."/>
        </authorList>
    </citation>
    <scope>NUCLEOTIDE SEQUENCE [LARGE SCALE GENOMIC DNA]</scope>
    <source>
        <strain evidence="2 3">CCFEE 6315</strain>
    </source>
</reference>
<organism evidence="2 3">
    <name type="scientific">Salinomyces thailandicus</name>
    <dbReference type="NCBI Taxonomy" id="706561"/>
    <lineage>
        <taxon>Eukaryota</taxon>
        <taxon>Fungi</taxon>
        <taxon>Dikarya</taxon>
        <taxon>Ascomycota</taxon>
        <taxon>Pezizomycotina</taxon>
        <taxon>Dothideomycetes</taxon>
        <taxon>Dothideomycetidae</taxon>
        <taxon>Mycosphaerellales</taxon>
        <taxon>Teratosphaeriaceae</taxon>
        <taxon>Salinomyces</taxon>
    </lineage>
</organism>
<accession>A0A4V5N372</accession>
<evidence type="ECO:0000313" key="2">
    <source>
        <dbReference type="EMBL" id="TKA21919.1"/>
    </source>
</evidence>
<comment type="caution">
    <text evidence="2">The sequence shown here is derived from an EMBL/GenBank/DDBJ whole genome shotgun (WGS) entry which is preliminary data.</text>
</comment>